<evidence type="ECO:0000256" key="1">
    <source>
        <dbReference type="SAM" id="Phobius"/>
    </source>
</evidence>
<dbReference type="AlphaFoldDB" id="A0A915HFM4"/>
<feature type="transmembrane region" description="Helical" evidence="1">
    <location>
        <begin position="14"/>
        <end position="36"/>
    </location>
</feature>
<keyword evidence="1" id="KW-0472">Membrane</keyword>
<dbReference type="Proteomes" id="UP000887565">
    <property type="component" value="Unplaced"/>
</dbReference>
<reference evidence="3" key="1">
    <citation type="submission" date="2022-11" db="UniProtKB">
        <authorList>
            <consortium name="WormBaseParasite"/>
        </authorList>
    </citation>
    <scope>IDENTIFICATION</scope>
</reference>
<dbReference type="WBParaSite" id="nRc.2.0.1.t00203-RA">
    <property type="protein sequence ID" value="nRc.2.0.1.t00203-RA"/>
    <property type="gene ID" value="nRc.2.0.1.g00203"/>
</dbReference>
<protein>
    <submittedName>
        <fullName evidence="3">Uncharacterized protein</fullName>
    </submittedName>
</protein>
<evidence type="ECO:0000313" key="2">
    <source>
        <dbReference type="Proteomes" id="UP000887565"/>
    </source>
</evidence>
<accession>A0A915HFM4</accession>
<proteinExistence type="predicted"/>
<name>A0A915HFM4_ROMCU</name>
<sequence length="73" mass="7463">MAAMLASIRGRSRLLLIVAVIAIVFALPVVMIALGIPRIIMAIKVNGARVAIATVIGAVAAARGGDVCLRSEP</sequence>
<keyword evidence="2" id="KW-1185">Reference proteome</keyword>
<keyword evidence="1" id="KW-0812">Transmembrane</keyword>
<keyword evidence="1" id="KW-1133">Transmembrane helix</keyword>
<organism evidence="2 3">
    <name type="scientific">Romanomermis culicivorax</name>
    <name type="common">Nematode worm</name>
    <dbReference type="NCBI Taxonomy" id="13658"/>
    <lineage>
        <taxon>Eukaryota</taxon>
        <taxon>Metazoa</taxon>
        <taxon>Ecdysozoa</taxon>
        <taxon>Nematoda</taxon>
        <taxon>Enoplea</taxon>
        <taxon>Dorylaimia</taxon>
        <taxon>Mermithida</taxon>
        <taxon>Mermithoidea</taxon>
        <taxon>Mermithidae</taxon>
        <taxon>Romanomermis</taxon>
    </lineage>
</organism>
<evidence type="ECO:0000313" key="3">
    <source>
        <dbReference type="WBParaSite" id="nRc.2.0.1.t00203-RA"/>
    </source>
</evidence>